<evidence type="ECO:0008006" key="4">
    <source>
        <dbReference type="Google" id="ProtNLM"/>
    </source>
</evidence>
<protein>
    <recommendedName>
        <fullName evidence="4">Mediator of RNA polymerase II transcription subunit 8</fullName>
    </recommendedName>
</protein>
<evidence type="ECO:0000256" key="1">
    <source>
        <dbReference type="SAM" id="MobiDB-lite"/>
    </source>
</evidence>
<accession>A0A9P4THC2</accession>
<feature type="compositionally biased region" description="Basic and acidic residues" evidence="1">
    <location>
        <begin position="170"/>
        <end position="183"/>
    </location>
</feature>
<evidence type="ECO:0000313" key="3">
    <source>
        <dbReference type="Proteomes" id="UP000801428"/>
    </source>
</evidence>
<comment type="caution">
    <text evidence="2">The sequence shown here is derived from an EMBL/GenBank/DDBJ whole genome shotgun (WGS) entry which is preliminary data.</text>
</comment>
<feature type="compositionally biased region" description="Polar residues" evidence="1">
    <location>
        <begin position="193"/>
        <end position="213"/>
    </location>
</feature>
<keyword evidence="3" id="KW-1185">Reference proteome</keyword>
<dbReference type="EMBL" id="SWKU01000008">
    <property type="protein sequence ID" value="KAF3004036.1"/>
    <property type="molecule type" value="Genomic_DNA"/>
</dbReference>
<organism evidence="2 3">
    <name type="scientific">Curvularia kusanoi</name>
    <name type="common">Cochliobolus kusanoi</name>
    <dbReference type="NCBI Taxonomy" id="90978"/>
    <lineage>
        <taxon>Eukaryota</taxon>
        <taxon>Fungi</taxon>
        <taxon>Dikarya</taxon>
        <taxon>Ascomycota</taxon>
        <taxon>Pezizomycotina</taxon>
        <taxon>Dothideomycetes</taxon>
        <taxon>Pleosporomycetidae</taxon>
        <taxon>Pleosporales</taxon>
        <taxon>Pleosporineae</taxon>
        <taxon>Pleosporaceae</taxon>
        <taxon>Curvularia</taxon>
    </lineage>
</organism>
<sequence>MNQNFVGQPNAEDIRALEGLRRGLVPMIATMDKLRSDMDIALSRGTAVDWPQIQRTTAHVNKSITTLMTFINGGRKHIVESKKTDGGKVVRNSQGNEEYRYNDTIIPPQADTIRNLHPFPISPFPGTNEHLSGLTQTLLRKRLEPTEEKWVEDRLAKAMEFASVPPEWGIESRKPSEKESKDEGGEESDTEASSDQQKTTLQRFSVRSKGSLSEDQLVQQWNKAHTWFFRPPQMSFDDGEEYEDGEEDGEEDEDEEEEEFEDAMNSPVANASAEAAKEEDKSAMPPPVVVVQEAEPPVHKPVPDMPILELSMSLKFMATGVIEDLP</sequence>
<proteinExistence type="predicted"/>
<name>A0A9P4THC2_CURKU</name>
<dbReference type="AlphaFoldDB" id="A0A9P4THC2"/>
<feature type="region of interest" description="Disordered" evidence="1">
    <location>
        <begin position="229"/>
        <end position="285"/>
    </location>
</feature>
<feature type="region of interest" description="Disordered" evidence="1">
    <location>
        <begin position="162"/>
        <end position="213"/>
    </location>
</feature>
<reference evidence="2" key="1">
    <citation type="submission" date="2019-04" db="EMBL/GenBank/DDBJ databases">
        <title>Sequencing of skin fungus with MAO and IRED activity.</title>
        <authorList>
            <person name="Marsaioli A.J."/>
            <person name="Bonatto J.M.C."/>
            <person name="Reis Junior O."/>
        </authorList>
    </citation>
    <scope>NUCLEOTIDE SEQUENCE</scope>
    <source>
        <strain evidence="2">30M1</strain>
    </source>
</reference>
<dbReference type="OrthoDB" id="5329317at2759"/>
<gene>
    <name evidence="2" type="ORF">E8E13_000911</name>
</gene>
<feature type="compositionally biased region" description="Acidic residues" evidence="1">
    <location>
        <begin position="237"/>
        <end position="262"/>
    </location>
</feature>
<evidence type="ECO:0000313" key="2">
    <source>
        <dbReference type="EMBL" id="KAF3004036.1"/>
    </source>
</evidence>
<dbReference type="Proteomes" id="UP000801428">
    <property type="component" value="Unassembled WGS sequence"/>
</dbReference>
<dbReference type="Gene3D" id="6.10.250.2610">
    <property type="match status" value="1"/>
</dbReference>